<accession>A0AA39WBJ8</accession>
<evidence type="ECO:0000313" key="2">
    <source>
        <dbReference type="EMBL" id="KAK0612433.1"/>
    </source>
</evidence>
<keyword evidence="3" id="KW-1185">Reference proteome</keyword>
<dbReference type="PANTHER" id="PTHR21310:SF37">
    <property type="entry name" value="AMINOGLYCOSIDE PHOSPHOTRANSFERASE DOMAIN-CONTAINING PROTEIN"/>
    <property type="match status" value="1"/>
</dbReference>
<evidence type="ECO:0000313" key="3">
    <source>
        <dbReference type="Proteomes" id="UP001174934"/>
    </source>
</evidence>
<dbReference type="InterPro" id="IPR011009">
    <property type="entry name" value="Kinase-like_dom_sf"/>
</dbReference>
<dbReference type="AlphaFoldDB" id="A0AA39WBJ8"/>
<dbReference type="SUPFAM" id="SSF56112">
    <property type="entry name" value="Protein kinase-like (PK-like)"/>
    <property type="match status" value="1"/>
</dbReference>
<protein>
    <recommendedName>
        <fullName evidence="1">Aminoglycoside phosphotransferase domain-containing protein</fullName>
    </recommendedName>
</protein>
<dbReference type="Proteomes" id="UP001174934">
    <property type="component" value="Unassembled WGS sequence"/>
</dbReference>
<reference evidence="2" key="1">
    <citation type="submission" date="2023-06" db="EMBL/GenBank/DDBJ databases">
        <title>Genome-scale phylogeny and comparative genomics of the fungal order Sordariales.</title>
        <authorList>
            <consortium name="Lawrence Berkeley National Laboratory"/>
            <person name="Hensen N."/>
            <person name="Bonometti L."/>
            <person name="Westerberg I."/>
            <person name="Brannstrom I.O."/>
            <person name="Guillou S."/>
            <person name="Cros-Aarteil S."/>
            <person name="Calhoun S."/>
            <person name="Haridas S."/>
            <person name="Kuo A."/>
            <person name="Mondo S."/>
            <person name="Pangilinan J."/>
            <person name="Riley R."/>
            <person name="LaButti K."/>
            <person name="Andreopoulos B."/>
            <person name="Lipzen A."/>
            <person name="Chen C."/>
            <person name="Yanf M."/>
            <person name="Daum C."/>
            <person name="Ng V."/>
            <person name="Clum A."/>
            <person name="Steindorff A."/>
            <person name="Ohm R."/>
            <person name="Martin F."/>
            <person name="Silar P."/>
            <person name="Natvig D."/>
            <person name="Lalanne C."/>
            <person name="Gautier V."/>
            <person name="Ament-velasquez S.L."/>
            <person name="Kruys A."/>
            <person name="Hutchinson M.I."/>
            <person name="Powell A.J."/>
            <person name="Barry K."/>
            <person name="Miller A.N."/>
            <person name="Grigoriev I.V."/>
            <person name="Debuchy R."/>
            <person name="Gladieux P."/>
            <person name="Thoren M.H."/>
            <person name="Johannesson H."/>
        </authorList>
    </citation>
    <scope>NUCLEOTIDE SEQUENCE</scope>
    <source>
        <strain evidence="2">SMH3391-2</strain>
    </source>
</reference>
<proteinExistence type="predicted"/>
<dbReference type="Pfam" id="PF01636">
    <property type="entry name" value="APH"/>
    <property type="match status" value="1"/>
</dbReference>
<gene>
    <name evidence="2" type="ORF">B0T17DRAFT_593415</name>
</gene>
<evidence type="ECO:0000259" key="1">
    <source>
        <dbReference type="Pfam" id="PF01636"/>
    </source>
</evidence>
<dbReference type="InterPro" id="IPR051678">
    <property type="entry name" value="AGP_Transferase"/>
</dbReference>
<dbReference type="InterPro" id="IPR002575">
    <property type="entry name" value="Aminoglycoside_PTrfase"/>
</dbReference>
<comment type="caution">
    <text evidence="2">The sequence shown here is derived from an EMBL/GenBank/DDBJ whole genome shotgun (WGS) entry which is preliminary data.</text>
</comment>
<organism evidence="2 3">
    <name type="scientific">Bombardia bombarda</name>
    <dbReference type="NCBI Taxonomy" id="252184"/>
    <lineage>
        <taxon>Eukaryota</taxon>
        <taxon>Fungi</taxon>
        <taxon>Dikarya</taxon>
        <taxon>Ascomycota</taxon>
        <taxon>Pezizomycotina</taxon>
        <taxon>Sordariomycetes</taxon>
        <taxon>Sordariomycetidae</taxon>
        <taxon>Sordariales</taxon>
        <taxon>Lasiosphaeriaceae</taxon>
        <taxon>Bombardia</taxon>
    </lineage>
</organism>
<name>A0AA39WBJ8_9PEZI</name>
<sequence length="307" mass="35942">MDIDKTLERLKQVKGLRWLNRLRKRTGEIPEWVSTFHPERLPCQMEGDELYGGFNLLRHTSTEKVAGEVATLRLLQEQTNIPVPKVKAWGVASDNALGLGPFIMEEFIQGVSLKNVLREEAEGSALLRNDLDDKELDIIYPTACPEYFDHVIEQHWRQLLGQLNSVEDEDDARQKYIFFRVLKSLTDRHVWPEYNEGPFKLTCDDLGLANMIVDSREKLQITGVVDFEWSYTGPAQLLGTAPWWLLQERPELWDFTPDMRDRFLRHLGLFKRVLEEEEKHAPEYQSKELSELVERSETEGTMWYHIR</sequence>
<dbReference type="EMBL" id="JAULSR010000009">
    <property type="protein sequence ID" value="KAK0612433.1"/>
    <property type="molecule type" value="Genomic_DNA"/>
</dbReference>
<feature type="domain" description="Aminoglycoside phosphotransferase" evidence="1">
    <location>
        <begin position="61"/>
        <end position="235"/>
    </location>
</feature>
<dbReference type="PANTHER" id="PTHR21310">
    <property type="entry name" value="AMINOGLYCOSIDE PHOSPHOTRANSFERASE-RELATED-RELATED"/>
    <property type="match status" value="1"/>
</dbReference>